<dbReference type="AlphaFoldDB" id="K9UQW6"/>
<name>K9UQW6_CHAP6</name>
<reference evidence="1 2" key="1">
    <citation type="submission" date="2012-05" db="EMBL/GenBank/DDBJ databases">
        <title>Noncontiguous Finished plasmid 1 of genome of Chamaesiphon sp. PCC 6605.</title>
        <authorList>
            <consortium name="US DOE Joint Genome Institute"/>
            <person name="Gugger M."/>
            <person name="Coursin T."/>
            <person name="Rippka R."/>
            <person name="Tandeau De Marsac N."/>
            <person name="Huntemann M."/>
            <person name="Wei C.-L."/>
            <person name="Han J."/>
            <person name="Detter J.C."/>
            <person name="Han C."/>
            <person name="Tapia R."/>
            <person name="Chen A."/>
            <person name="Kyrpides N."/>
            <person name="Mavromatis K."/>
            <person name="Markowitz V."/>
            <person name="Szeto E."/>
            <person name="Ivanova N."/>
            <person name="Pagani I."/>
            <person name="Pati A."/>
            <person name="Goodwin L."/>
            <person name="Nordberg H.P."/>
            <person name="Cantor M.N."/>
            <person name="Hua S.X."/>
            <person name="Woyke T."/>
            <person name="Kerfeld C.A."/>
        </authorList>
    </citation>
    <scope>NUCLEOTIDE SEQUENCE [LARGE SCALE GENOMIC DNA]</scope>
    <source>
        <strain evidence="2">ATCC 27169 / PCC 6605</strain>
        <plasmid evidence="2">Plasmid pCHA6605.01</plasmid>
    </source>
</reference>
<accession>K9UQW6</accession>
<evidence type="ECO:0000313" key="2">
    <source>
        <dbReference type="Proteomes" id="UP000010366"/>
    </source>
</evidence>
<evidence type="ECO:0000313" key="1">
    <source>
        <dbReference type="EMBL" id="AFY97190.1"/>
    </source>
</evidence>
<proteinExistence type="predicted"/>
<sequence>MVGSYFQPFIRYLLNSALKQNFIGKEIAMKGKLMIFYRELMLAT</sequence>
<dbReference type="EMBL" id="CP003601">
    <property type="protein sequence ID" value="AFY97190.1"/>
    <property type="molecule type" value="Genomic_DNA"/>
</dbReference>
<dbReference type="KEGG" id="cmp:Cha6605_6368"/>
<keyword evidence="1" id="KW-0614">Plasmid</keyword>
<keyword evidence="2" id="KW-1185">Reference proteome</keyword>
<geneLocation type="plasmid" evidence="1 2">
    <name>pCHA6605.01</name>
</geneLocation>
<dbReference type="Proteomes" id="UP000010366">
    <property type="component" value="Plasmid pCHA6605.01"/>
</dbReference>
<gene>
    <name evidence="1" type="ORF">Cha6605_6368</name>
</gene>
<dbReference type="HOGENOM" id="CLU_3214077_0_0_3"/>
<organism evidence="1 2">
    <name type="scientific">Chamaesiphon minutus (strain ATCC 27169 / PCC 6605)</name>
    <dbReference type="NCBI Taxonomy" id="1173020"/>
    <lineage>
        <taxon>Bacteria</taxon>
        <taxon>Bacillati</taxon>
        <taxon>Cyanobacteriota</taxon>
        <taxon>Cyanophyceae</taxon>
        <taxon>Gomontiellales</taxon>
        <taxon>Chamaesiphonaceae</taxon>
        <taxon>Chamaesiphon</taxon>
    </lineage>
</organism>
<protein>
    <submittedName>
        <fullName evidence="1">Uncharacterized protein</fullName>
    </submittedName>
</protein>